<comment type="similarity">
    <text evidence="1">Belongs to the transferase hexapeptide repeat family.</text>
</comment>
<dbReference type="Proteomes" id="UP001651690">
    <property type="component" value="Unassembled WGS sequence"/>
</dbReference>
<keyword evidence="4" id="KW-1185">Reference proteome</keyword>
<evidence type="ECO:0000256" key="2">
    <source>
        <dbReference type="ARBA" id="ARBA00022679"/>
    </source>
</evidence>
<protein>
    <submittedName>
        <fullName evidence="3">Acyltransferase</fullName>
    </submittedName>
</protein>
<gene>
    <name evidence="3" type="ORF">NM203_16480</name>
</gene>
<keyword evidence="2" id="KW-0808">Transferase</keyword>
<keyword evidence="3" id="KW-0012">Acyltransferase</keyword>
<accession>A0ABT1M4Q9</accession>
<evidence type="ECO:0000256" key="1">
    <source>
        <dbReference type="ARBA" id="ARBA00007274"/>
    </source>
</evidence>
<evidence type="ECO:0000313" key="4">
    <source>
        <dbReference type="Proteomes" id="UP001651690"/>
    </source>
</evidence>
<evidence type="ECO:0000313" key="3">
    <source>
        <dbReference type="EMBL" id="MCP9273787.1"/>
    </source>
</evidence>
<organism evidence="3 4">
    <name type="scientific">Mycolicibacterium arenosum</name>
    <dbReference type="NCBI Taxonomy" id="2952157"/>
    <lineage>
        <taxon>Bacteria</taxon>
        <taxon>Bacillati</taxon>
        <taxon>Actinomycetota</taxon>
        <taxon>Actinomycetes</taxon>
        <taxon>Mycobacteriales</taxon>
        <taxon>Mycobacteriaceae</taxon>
        <taxon>Mycolicibacterium</taxon>
    </lineage>
</organism>
<dbReference type="PANTHER" id="PTHR23416:SF23">
    <property type="entry name" value="ACETYLTRANSFERASE C18B11.09C-RELATED"/>
    <property type="match status" value="1"/>
</dbReference>
<dbReference type="RefSeq" id="WP_255061093.1">
    <property type="nucleotide sequence ID" value="NZ_JANDBD010000006.1"/>
</dbReference>
<dbReference type="InterPro" id="IPR051159">
    <property type="entry name" value="Hexapeptide_acetyltransf"/>
</dbReference>
<proteinExistence type="inferred from homology"/>
<reference evidence="3 4" key="1">
    <citation type="submission" date="2022-06" db="EMBL/GenBank/DDBJ databases">
        <title>Mycolicibacterium sp. CAU 1645 isolated from seawater.</title>
        <authorList>
            <person name="Kim W."/>
        </authorList>
    </citation>
    <scope>NUCLEOTIDE SEQUENCE [LARGE SCALE GENOMIC DNA]</scope>
    <source>
        <strain evidence="3 4">CAU 1645</strain>
    </source>
</reference>
<comment type="caution">
    <text evidence="3">The sequence shown here is derived from an EMBL/GenBank/DDBJ whole genome shotgun (WGS) entry which is preliminary data.</text>
</comment>
<dbReference type="PANTHER" id="PTHR23416">
    <property type="entry name" value="SIALIC ACID SYNTHASE-RELATED"/>
    <property type="match status" value="1"/>
</dbReference>
<dbReference type="GO" id="GO:0016746">
    <property type="term" value="F:acyltransferase activity"/>
    <property type="evidence" value="ECO:0007669"/>
    <property type="project" value="UniProtKB-KW"/>
</dbReference>
<sequence length="225" mass="24453">MSLEPAKADPVKVAKKVAAAPGLKLPPEPSYDLLPDGRVANYRMQSMGLKRKLRNRIGQVLWNLVITHIPFHFIRQGYLKLFGVTIGKNSCIMLGTSILDIEFLTVGDNTSIGSRCLLDARAGLYIGNDVTIASDVQIIGGGHDVNHPDFLPVPDPTVIEDYVWIASRAMVLPSHIQRGAVVAAQAVVNKDIDECTIVGGVPAKVIGKRNPDALKYRGGYRPLFC</sequence>
<dbReference type="InterPro" id="IPR011004">
    <property type="entry name" value="Trimer_LpxA-like_sf"/>
</dbReference>
<dbReference type="EMBL" id="JANDBD010000006">
    <property type="protein sequence ID" value="MCP9273787.1"/>
    <property type="molecule type" value="Genomic_DNA"/>
</dbReference>
<dbReference type="SUPFAM" id="SSF51161">
    <property type="entry name" value="Trimeric LpxA-like enzymes"/>
    <property type="match status" value="1"/>
</dbReference>
<dbReference type="Gene3D" id="2.160.10.10">
    <property type="entry name" value="Hexapeptide repeat proteins"/>
    <property type="match status" value="1"/>
</dbReference>
<dbReference type="CDD" id="cd04647">
    <property type="entry name" value="LbH_MAT_like"/>
    <property type="match status" value="1"/>
</dbReference>
<name>A0ABT1M4Q9_9MYCO</name>